<dbReference type="PANTHER" id="PTHR40111">
    <property type="entry name" value="CEPHALOSPORIN-C DEACETYLASE"/>
    <property type="match status" value="1"/>
</dbReference>
<dbReference type="RefSeq" id="WP_378053749.1">
    <property type="nucleotide sequence ID" value="NZ_JBHMDN010000078.1"/>
</dbReference>
<name>A0ABW2FCZ8_9BACL</name>
<organism evidence="2 3">
    <name type="scientific">Cohnella cellulosilytica</name>
    <dbReference type="NCBI Taxonomy" id="986710"/>
    <lineage>
        <taxon>Bacteria</taxon>
        <taxon>Bacillati</taxon>
        <taxon>Bacillota</taxon>
        <taxon>Bacilli</taxon>
        <taxon>Bacillales</taxon>
        <taxon>Paenibacillaceae</taxon>
        <taxon>Cohnella</taxon>
    </lineage>
</organism>
<dbReference type="Pfam" id="PF05448">
    <property type="entry name" value="AXE1"/>
    <property type="match status" value="1"/>
</dbReference>
<gene>
    <name evidence="2" type="ORF">ACFQMJ_20895</name>
</gene>
<dbReference type="InterPro" id="IPR008391">
    <property type="entry name" value="AXE1_dom"/>
</dbReference>
<evidence type="ECO:0000313" key="3">
    <source>
        <dbReference type="Proteomes" id="UP001596378"/>
    </source>
</evidence>
<proteinExistence type="predicted"/>
<evidence type="ECO:0000259" key="1">
    <source>
        <dbReference type="Pfam" id="PF05448"/>
    </source>
</evidence>
<dbReference type="EMBL" id="JBHTAI010000013">
    <property type="protein sequence ID" value="MFC7151001.1"/>
    <property type="molecule type" value="Genomic_DNA"/>
</dbReference>
<accession>A0ABW2FCZ8</accession>
<comment type="caution">
    <text evidence="2">The sequence shown here is derived from an EMBL/GenBank/DDBJ whole genome shotgun (WGS) entry which is preliminary data.</text>
</comment>
<evidence type="ECO:0000313" key="2">
    <source>
        <dbReference type="EMBL" id="MFC7151001.1"/>
    </source>
</evidence>
<dbReference type="PANTHER" id="PTHR40111:SF1">
    <property type="entry name" value="CEPHALOSPORIN-C DEACETYLASE"/>
    <property type="match status" value="1"/>
</dbReference>
<dbReference type="Proteomes" id="UP001596378">
    <property type="component" value="Unassembled WGS sequence"/>
</dbReference>
<dbReference type="Gene3D" id="3.40.50.1820">
    <property type="entry name" value="alpha/beta hydrolase"/>
    <property type="match status" value="1"/>
</dbReference>
<sequence length="333" mass="37122">MERAIDTLEGKYRMNHAVGRRIEELERLAPPLTAQPDLDAYWDGELKRYAAKPLNATRTLVETPMAFMEAYDVAYEGFDETPIRGWYLLPKFPRGDDRKLPCVVLYHGYGGSRGYPEDYASYLLMGLAVFAIDVRGQAGETGNLMPQPYGMTRGWLTQGILDRDTCYYKAITIDALKALDWAAEQPEVDRSRICAMGGSQGGGLAMIAAALSDKPAIAVPHIPNMCHMDFGILNSTSSLTEAASFVERFPGHLEAVLHTLSYFDNMNLAHRIRIPVFVTVGLKDPVTMPETIYAAYNRIEGDKRIVPFPFTGHAVTGEMQRQAMDFIASRLLQ</sequence>
<reference evidence="3" key="1">
    <citation type="journal article" date="2019" name="Int. J. Syst. Evol. Microbiol.">
        <title>The Global Catalogue of Microorganisms (GCM) 10K type strain sequencing project: providing services to taxonomists for standard genome sequencing and annotation.</title>
        <authorList>
            <consortium name="The Broad Institute Genomics Platform"/>
            <consortium name="The Broad Institute Genome Sequencing Center for Infectious Disease"/>
            <person name="Wu L."/>
            <person name="Ma J."/>
        </authorList>
    </citation>
    <scope>NUCLEOTIDE SEQUENCE [LARGE SCALE GENOMIC DNA]</scope>
    <source>
        <strain evidence="3">KCTC 12907</strain>
    </source>
</reference>
<protein>
    <submittedName>
        <fullName evidence="2">Acetylxylan esterase</fullName>
    </submittedName>
</protein>
<dbReference type="SUPFAM" id="SSF53474">
    <property type="entry name" value="alpha/beta-Hydrolases"/>
    <property type="match status" value="1"/>
</dbReference>
<dbReference type="InterPro" id="IPR029058">
    <property type="entry name" value="AB_hydrolase_fold"/>
</dbReference>
<dbReference type="InterPro" id="IPR039069">
    <property type="entry name" value="CE7"/>
</dbReference>
<keyword evidence="3" id="KW-1185">Reference proteome</keyword>
<feature type="domain" description="Acetyl xylan esterase" evidence="1">
    <location>
        <begin position="22"/>
        <end position="324"/>
    </location>
</feature>